<dbReference type="RefSeq" id="WP_183909531.1">
    <property type="nucleotide sequence ID" value="NZ_JACHXZ010000002.1"/>
</dbReference>
<dbReference type="InterPro" id="IPR044729">
    <property type="entry name" value="CBS_bac"/>
</dbReference>
<dbReference type="PROSITE" id="PS51371">
    <property type="entry name" value="CBS"/>
    <property type="match status" value="2"/>
</dbReference>
<keyword evidence="5" id="KW-1185">Reference proteome</keyword>
<dbReference type="CDD" id="cd04629">
    <property type="entry name" value="CBS_pair_bac"/>
    <property type="match status" value="1"/>
</dbReference>
<accession>A0A839UJS3</accession>
<dbReference type="Proteomes" id="UP000559987">
    <property type="component" value="Unassembled WGS sequence"/>
</dbReference>
<comment type="caution">
    <text evidence="4">The sequence shown here is derived from an EMBL/GenBank/DDBJ whole genome shotgun (WGS) entry which is preliminary data.</text>
</comment>
<dbReference type="Gene3D" id="3.90.1280.20">
    <property type="match status" value="1"/>
</dbReference>
<evidence type="ECO:0000256" key="2">
    <source>
        <dbReference type="PROSITE-ProRule" id="PRU00703"/>
    </source>
</evidence>
<feature type="domain" description="CBS" evidence="3">
    <location>
        <begin position="10"/>
        <end position="69"/>
    </location>
</feature>
<reference evidence="4 5" key="1">
    <citation type="submission" date="2020-08" db="EMBL/GenBank/DDBJ databases">
        <title>Genomic Encyclopedia of Type Strains, Phase III (KMG-III): the genomes of soil and plant-associated and newly described type strains.</title>
        <authorList>
            <person name="Whitman W."/>
        </authorList>
    </citation>
    <scope>NUCLEOTIDE SEQUENCE [LARGE SCALE GENOMIC DNA]</scope>
    <source>
        <strain evidence="4 5">CECT 8571</strain>
    </source>
</reference>
<dbReference type="Pfam" id="PF00571">
    <property type="entry name" value="CBS"/>
    <property type="match status" value="2"/>
</dbReference>
<dbReference type="PANTHER" id="PTHR43080">
    <property type="entry name" value="CBS DOMAIN-CONTAINING PROTEIN CBSX3, MITOCHONDRIAL"/>
    <property type="match status" value="1"/>
</dbReference>
<dbReference type="Gene3D" id="3.10.580.10">
    <property type="entry name" value="CBS-domain"/>
    <property type="match status" value="1"/>
</dbReference>
<dbReference type="SMART" id="SM00116">
    <property type="entry name" value="CBS"/>
    <property type="match status" value="2"/>
</dbReference>
<dbReference type="EMBL" id="JACHXZ010000002">
    <property type="protein sequence ID" value="MBB3168102.1"/>
    <property type="molecule type" value="Genomic_DNA"/>
</dbReference>
<evidence type="ECO:0000313" key="4">
    <source>
        <dbReference type="EMBL" id="MBB3168102.1"/>
    </source>
</evidence>
<dbReference type="InterPro" id="IPR051257">
    <property type="entry name" value="Diverse_CBS-Domain"/>
</dbReference>
<evidence type="ECO:0000313" key="5">
    <source>
        <dbReference type="Proteomes" id="UP000559987"/>
    </source>
</evidence>
<dbReference type="AlphaFoldDB" id="A0A839UJS3"/>
<protein>
    <submittedName>
        <fullName evidence="4">CBS domain-containing protein</fullName>
    </submittedName>
</protein>
<evidence type="ECO:0000259" key="3">
    <source>
        <dbReference type="PROSITE" id="PS51371"/>
    </source>
</evidence>
<organism evidence="4 5">
    <name type="scientific">Simiduia aestuariiviva</name>
    <dbReference type="NCBI Taxonomy" id="1510459"/>
    <lineage>
        <taxon>Bacteria</taxon>
        <taxon>Pseudomonadati</taxon>
        <taxon>Pseudomonadota</taxon>
        <taxon>Gammaproteobacteria</taxon>
        <taxon>Cellvibrionales</taxon>
        <taxon>Cellvibrionaceae</taxon>
        <taxon>Simiduia</taxon>
    </lineage>
</organism>
<feature type="domain" description="CBS" evidence="3">
    <location>
        <begin position="77"/>
        <end position="133"/>
    </location>
</feature>
<name>A0A839UJS3_9GAMM</name>
<dbReference type="SUPFAM" id="SSF54631">
    <property type="entry name" value="CBS-domain pair"/>
    <property type="match status" value="1"/>
</dbReference>
<sequence>MQSILVQDFMNRQPLVVSNTDNIRTVVTKLLEHKVIGAPVVDSERQLVGFVSEQDCIKEMLNDAFYCEEPASVTKVMHRDVLTVTPSTSIVEVAQTMLANKPKNYPVVEGNKLVGLISRQHVLKALLANDDDCYLRKPA</sequence>
<dbReference type="InterPro" id="IPR000644">
    <property type="entry name" value="CBS_dom"/>
</dbReference>
<gene>
    <name evidence="4" type="ORF">FHS30_001286</name>
</gene>
<keyword evidence="1 2" id="KW-0129">CBS domain</keyword>
<dbReference type="InterPro" id="IPR046342">
    <property type="entry name" value="CBS_dom_sf"/>
</dbReference>
<evidence type="ECO:0000256" key="1">
    <source>
        <dbReference type="ARBA" id="ARBA00023122"/>
    </source>
</evidence>
<proteinExistence type="predicted"/>
<dbReference type="PANTHER" id="PTHR43080:SF2">
    <property type="entry name" value="CBS DOMAIN-CONTAINING PROTEIN"/>
    <property type="match status" value="1"/>
</dbReference>